<keyword evidence="5" id="KW-0325">Glycoprotein</keyword>
<organism evidence="6 7">
    <name type="scientific">Hexamita inflata</name>
    <dbReference type="NCBI Taxonomy" id="28002"/>
    <lineage>
        <taxon>Eukaryota</taxon>
        <taxon>Metamonada</taxon>
        <taxon>Diplomonadida</taxon>
        <taxon>Hexamitidae</taxon>
        <taxon>Hexamitinae</taxon>
        <taxon>Hexamita</taxon>
    </lineage>
</organism>
<dbReference type="PANTHER" id="PTHR11010">
    <property type="entry name" value="PROTEASE S28 PRO-X CARBOXYPEPTIDASE-RELATED"/>
    <property type="match status" value="1"/>
</dbReference>
<dbReference type="Gene3D" id="1.20.120.980">
    <property type="entry name" value="Serine carboxypeptidase S28, SKS domain"/>
    <property type="match status" value="1"/>
</dbReference>
<dbReference type="InterPro" id="IPR029058">
    <property type="entry name" value="AB_hydrolase_fold"/>
</dbReference>
<evidence type="ECO:0000256" key="4">
    <source>
        <dbReference type="ARBA" id="ARBA00022801"/>
    </source>
</evidence>
<dbReference type="Proteomes" id="UP001642409">
    <property type="component" value="Unassembled WGS sequence"/>
</dbReference>
<keyword evidence="2" id="KW-0645">Protease</keyword>
<dbReference type="Gene3D" id="3.40.50.1820">
    <property type="entry name" value="alpha/beta hydrolase"/>
    <property type="match status" value="1"/>
</dbReference>
<dbReference type="EMBL" id="CAXDID020000190">
    <property type="protein sequence ID" value="CAL6051979.1"/>
    <property type="molecule type" value="Genomic_DNA"/>
</dbReference>
<gene>
    <name evidence="6" type="ORF">HINF_LOCUS44629</name>
</gene>
<evidence type="ECO:0000313" key="6">
    <source>
        <dbReference type="EMBL" id="CAL6051979.1"/>
    </source>
</evidence>
<reference evidence="6 7" key="1">
    <citation type="submission" date="2024-07" db="EMBL/GenBank/DDBJ databases">
        <authorList>
            <person name="Akdeniz Z."/>
        </authorList>
    </citation>
    <scope>NUCLEOTIDE SEQUENCE [LARGE SCALE GENOMIC DNA]</scope>
</reference>
<name>A0ABP1K3N5_9EUKA</name>
<comment type="similarity">
    <text evidence="1">Belongs to the peptidase S28 family.</text>
</comment>
<comment type="caution">
    <text evidence="6">The sequence shown here is derived from an EMBL/GenBank/DDBJ whole genome shotgun (WGS) entry which is preliminary data.</text>
</comment>
<sequence>MFSLFAVSFQFRRTWFQHQKQINSDPNSYLTFDQFVDHFDNTNTSTFKQRYLVNNSLYKENGPLYVFIGGEGALGDQVLNNKYSISYFAEQTHGFMVALEHRYYGESLINKDMADMSMLSSKQAISDLATFIPYIKKQYGLEKSKVIVIGGSYAGNLANWARTQLPFIIDAAIATSGPAMGELKFEKYMRHAQALLKALASPECYSNITTALDYLNALLLSDITAFKEFFELKPDQFVINFGQKDIASAQGYLSDTIIGLIQYHNAAGFDGSDYIGSIPEFCQQFLVNLTDKSTELDIAKAYKVMNPLNDKGNIAYTGLINCMKDISDPDCRDTRSWIWQTCTEFGYYQTNDYQESIWGQKNGLKFSIKACNEVFMQDLIPEGNGDYPETQAVIQQAIDFTNAHFGARNQPRSHIIFTNGRVDPWSELAVVQEKNWADGQYNGENAMFWIENGSHCTDMYLRWKTNDDVRKAQLDKLREWGCV</sequence>
<keyword evidence="4" id="KW-0378">Hydrolase</keyword>
<keyword evidence="3" id="KW-0732">Signal</keyword>
<accession>A0ABP1K3N5</accession>
<evidence type="ECO:0000256" key="3">
    <source>
        <dbReference type="ARBA" id="ARBA00022729"/>
    </source>
</evidence>
<evidence type="ECO:0000256" key="2">
    <source>
        <dbReference type="ARBA" id="ARBA00022670"/>
    </source>
</evidence>
<evidence type="ECO:0000256" key="1">
    <source>
        <dbReference type="ARBA" id="ARBA00011079"/>
    </source>
</evidence>
<dbReference type="InterPro" id="IPR008758">
    <property type="entry name" value="Peptidase_S28"/>
</dbReference>
<dbReference type="SUPFAM" id="SSF53474">
    <property type="entry name" value="alpha/beta-Hydrolases"/>
    <property type="match status" value="1"/>
</dbReference>
<dbReference type="PANTHER" id="PTHR11010:SF117">
    <property type="entry name" value="SERINE PROTEASE 16"/>
    <property type="match status" value="1"/>
</dbReference>
<protein>
    <submittedName>
        <fullName evidence="6">Serine_carboxypeptidase</fullName>
    </submittedName>
</protein>
<evidence type="ECO:0000313" key="7">
    <source>
        <dbReference type="Proteomes" id="UP001642409"/>
    </source>
</evidence>
<dbReference type="InterPro" id="IPR042269">
    <property type="entry name" value="Ser_carbopepase_S28_SKS"/>
</dbReference>
<proteinExistence type="inferred from homology"/>
<keyword evidence="7" id="KW-1185">Reference proteome</keyword>
<dbReference type="Pfam" id="PF05577">
    <property type="entry name" value="Peptidase_S28"/>
    <property type="match status" value="1"/>
</dbReference>
<evidence type="ECO:0000256" key="5">
    <source>
        <dbReference type="ARBA" id="ARBA00023180"/>
    </source>
</evidence>